<gene>
    <name evidence="2" type="ORF">LSALG_LOCUS39964</name>
</gene>
<proteinExistence type="predicted"/>
<feature type="region of interest" description="Disordered" evidence="1">
    <location>
        <begin position="140"/>
        <end position="159"/>
    </location>
</feature>
<dbReference type="Proteomes" id="UP001177003">
    <property type="component" value="Chromosome 9"/>
</dbReference>
<organism evidence="2 3">
    <name type="scientific">Lactuca saligna</name>
    <name type="common">Willowleaf lettuce</name>
    <dbReference type="NCBI Taxonomy" id="75948"/>
    <lineage>
        <taxon>Eukaryota</taxon>
        <taxon>Viridiplantae</taxon>
        <taxon>Streptophyta</taxon>
        <taxon>Embryophyta</taxon>
        <taxon>Tracheophyta</taxon>
        <taxon>Spermatophyta</taxon>
        <taxon>Magnoliopsida</taxon>
        <taxon>eudicotyledons</taxon>
        <taxon>Gunneridae</taxon>
        <taxon>Pentapetalae</taxon>
        <taxon>asterids</taxon>
        <taxon>campanulids</taxon>
        <taxon>Asterales</taxon>
        <taxon>Asteraceae</taxon>
        <taxon>Cichorioideae</taxon>
        <taxon>Cichorieae</taxon>
        <taxon>Lactucinae</taxon>
        <taxon>Lactuca</taxon>
    </lineage>
</organism>
<keyword evidence="3" id="KW-1185">Reference proteome</keyword>
<protein>
    <submittedName>
        <fullName evidence="2">Uncharacterized protein</fullName>
    </submittedName>
</protein>
<dbReference type="EMBL" id="OX465085">
    <property type="protein sequence ID" value="CAI9301407.1"/>
    <property type="molecule type" value="Genomic_DNA"/>
</dbReference>
<evidence type="ECO:0000313" key="2">
    <source>
        <dbReference type="EMBL" id="CAI9301407.1"/>
    </source>
</evidence>
<accession>A0AA36EML9</accession>
<sequence>MDNLQIEVSEEDGCLLESANGNPIFVSRKSEFVPINGIDSGKIKITPKQTQTEQIDDGIAKDVESKRTKEDGPVFKGVVNYKYKHLQLATNNFKAPRREKWRSFRLLLVTHHPGKLVFMVAKERGGSSEENSRFPARGRTLGATQTERVSSNASPNSTLQTRLLESGNRPVYPSTQEATTRNDRRLYFMNMKLLSVLVSPMSNTGSS</sequence>
<evidence type="ECO:0000313" key="3">
    <source>
        <dbReference type="Proteomes" id="UP001177003"/>
    </source>
</evidence>
<reference evidence="2" key="1">
    <citation type="submission" date="2023-04" db="EMBL/GenBank/DDBJ databases">
        <authorList>
            <person name="Vijverberg K."/>
            <person name="Xiong W."/>
            <person name="Schranz E."/>
        </authorList>
    </citation>
    <scope>NUCLEOTIDE SEQUENCE</scope>
</reference>
<name>A0AA36EML9_LACSI</name>
<evidence type="ECO:0000256" key="1">
    <source>
        <dbReference type="SAM" id="MobiDB-lite"/>
    </source>
</evidence>
<feature type="compositionally biased region" description="Polar residues" evidence="1">
    <location>
        <begin position="142"/>
        <end position="159"/>
    </location>
</feature>
<dbReference type="AlphaFoldDB" id="A0AA36EML9"/>